<feature type="domain" description="EF-hand" evidence="4">
    <location>
        <begin position="1"/>
        <end position="28"/>
    </location>
</feature>
<name>A0A6A5BEN8_NAEFO</name>
<keyword evidence="2" id="KW-0106">Calcium</keyword>
<reference evidence="5 6" key="1">
    <citation type="journal article" date="2019" name="Sci. Rep.">
        <title>Nanopore sequencing improves the draft genome of the human pathogenic amoeba Naegleria fowleri.</title>
        <authorList>
            <person name="Liechti N."/>
            <person name="Schurch N."/>
            <person name="Bruggmann R."/>
            <person name="Wittwer M."/>
        </authorList>
    </citation>
    <scope>NUCLEOTIDE SEQUENCE [LARGE SCALE GENOMIC DNA]</scope>
    <source>
        <strain evidence="5 6">ATCC 30894</strain>
    </source>
</reference>
<feature type="compositionally biased region" description="Basic and acidic residues" evidence="3">
    <location>
        <begin position="69"/>
        <end position="87"/>
    </location>
</feature>
<organism evidence="5 6">
    <name type="scientific">Naegleria fowleri</name>
    <name type="common">Brain eating amoeba</name>
    <dbReference type="NCBI Taxonomy" id="5763"/>
    <lineage>
        <taxon>Eukaryota</taxon>
        <taxon>Discoba</taxon>
        <taxon>Heterolobosea</taxon>
        <taxon>Tetramitia</taxon>
        <taxon>Eutetramitia</taxon>
        <taxon>Vahlkampfiidae</taxon>
        <taxon>Naegleria</taxon>
    </lineage>
</organism>
<dbReference type="Proteomes" id="UP000444721">
    <property type="component" value="Unassembled WGS sequence"/>
</dbReference>
<evidence type="ECO:0000313" key="6">
    <source>
        <dbReference type="Proteomes" id="UP000444721"/>
    </source>
</evidence>
<dbReference type="OrthoDB" id="26525at2759"/>
<comment type="caution">
    <text evidence="5">The sequence shown here is derived from an EMBL/GenBank/DDBJ whole genome shotgun (WGS) entry which is preliminary data.</text>
</comment>
<feature type="domain" description="EF-hand" evidence="4">
    <location>
        <begin position="30"/>
        <end position="65"/>
    </location>
</feature>
<dbReference type="Gene3D" id="1.10.238.10">
    <property type="entry name" value="EF-hand"/>
    <property type="match status" value="2"/>
</dbReference>
<feature type="domain" description="EF-hand" evidence="4">
    <location>
        <begin position="88"/>
        <end position="123"/>
    </location>
</feature>
<dbReference type="SMR" id="A0A6A5BEN8"/>
<keyword evidence="6" id="KW-1185">Reference proteome</keyword>
<evidence type="ECO:0000256" key="1">
    <source>
        <dbReference type="ARBA" id="ARBA00022737"/>
    </source>
</evidence>
<dbReference type="Pfam" id="PF13499">
    <property type="entry name" value="EF-hand_7"/>
    <property type="match status" value="2"/>
</dbReference>
<dbReference type="GO" id="GO:0005509">
    <property type="term" value="F:calcium ion binding"/>
    <property type="evidence" value="ECO:0007669"/>
    <property type="project" value="InterPro"/>
</dbReference>
<feature type="compositionally biased region" description="Basic and acidic residues" evidence="3">
    <location>
        <begin position="34"/>
        <end position="52"/>
    </location>
</feature>
<dbReference type="PANTHER" id="PTHR23050">
    <property type="entry name" value="CALCIUM BINDING PROTEIN"/>
    <property type="match status" value="1"/>
</dbReference>
<dbReference type="EMBL" id="VFQX01000068">
    <property type="protein sequence ID" value="KAF0972530.1"/>
    <property type="molecule type" value="Genomic_DNA"/>
</dbReference>
<feature type="region of interest" description="Disordered" evidence="3">
    <location>
        <begin position="34"/>
        <end position="89"/>
    </location>
</feature>
<dbReference type="RefSeq" id="XP_044557244.1">
    <property type="nucleotide sequence ID" value="XM_044713391.1"/>
</dbReference>
<protein>
    <recommendedName>
        <fullName evidence="4">EF-hand domain-containing protein</fullName>
    </recommendedName>
</protein>
<dbReference type="VEuPathDB" id="AmoebaDB:FDP41_009433"/>
<evidence type="ECO:0000259" key="4">
    <source>
        <dbReference type="PROSITE" id="PS50222"/>
    </source>
</evidence>
<dbReference type="GeneID" id="68116649"/>
<sequence>MFEKIDSDKSGTIDRLELFTVMKELTDGKITENDVDQMMKDADMDGDGRIDFEETQPQKTLTFQQKQKMSQEQKRRELQQKEQRASSEEIQTLKTLFDKFDSNHDGRLDKNELKDLMKSMDEIMSNEDIEEMIKQADWDEDGLINFEEFKYQMLD</sequence>
<dbReference type="InterPro" id="IPR018247">
    <property type="entry name" value="EF_Hand_1_Ca_BS"/>
</dbReference>
<accession>A0A6A5BEN8</accession>
<dbReference type="InterPro" id="IPR050145">
    <property type="entry name" value="Centrin_CML-like"/>
</dbReference>
<dbReference type="InterPro" id="IPR011992">
    <property type="entry name" value="EF-hand-dom_pair"/>
</dbReference>
<proteinExistence type="predicted"/>
<dbReference type="PROSITE" id="PS50222">
    <property type="entry name" value="EF_HAND_2"/>
    <property type="match status" value="4"/>
</dbReference>
<dbReference type="GO" id="GO:0043226">
    <property type="term" value="C:organelle"/>
    <property type="evidence" value="ECO:0007669"/>
    <property type="project" value="UniProtKB-ARBA"/>
</dbReference>
<dbReference type="SUPFAM" id="SSF47473">
    <property type="entry name" value="EF-hand"/>
    <property type="match status" value="1"/>
</dbReference>
<dbReference type="OMA" id="KTEMQAC"/>
<feature type="domain" description="EF-hand" evidence="4">
    <location>
        <begin position="124"/>
        <end position="155"/>
    </location>
</feature>
<keyword evidence="1" id="KW-0677">Repeat</keyword>
<dbReference type="VEuPathDB" id="AmoebaDB:NfTy_062380"/>
<dbReference type="SMART" id="SM00054">
    <property type="entry name" value="EFh"/>
    <property type="match status" value="4"/>
</dbReference>
<dbReference type="PROSITE" id="PS00018">
    <property type="entry name" value="EF_HAND_1"/>
    <property type="match status" value="2"/>
</dbReference>
<dbReference type="InterPro" id="IPR002048">
    <property type="entry name" value="EF_hand_dom"/>
</dbReference>
<evidence type="ECO:0000256" key="3">
    <source>
        <dbReference type="SAM" id="MobiDB-lite"/>
    </source>
</evidence>
<dbReference type="CDD" id="cd00051">
    <property type="entry name" value="EFh"/>
    <property type="match status" value="2"/>
</dbReference>
<evidence type="ECO:0000256" key="2">
    <source>
        <dbReference type="ARBA" id="ARBA00022837"/>
    </source>
</evidence>
<evidence type="ECO:0000313" key="5">
    <source>
        <dbReference type="EMBL" id="KAF0972530.1"/>
    </source>
</evidence>
<dbReference type="FunFam" id="1.10.238.10:FF:000178">
    <property type="entry name" value="Calmodulin-2 A"/>
    <property type="match status" value="1"/>
</dbReference>
<gene>
    <name evidence="5" type="ORF">FDP41_009433</name>
</gene>
<feature type="compositionally biased region" description="Polar residues" evidence="3">
    <location>
        <begin position="55"/>
        <end position="68"/>
    </location>
</feature>
<dbReference type="AlphaFoldDB" id="A0A6A5BEN8"/>